<gene>
    <name evidence="5" type="ORF">DCC81_16090</name>
</gene>
<dbReference type="AlphaFoldDB" id="A0A2T7BHM8"/>
<dbReference type="Gene3D" id="1.10.1420.10">
    <property type="match status" value="1"/>
</dbReference>
<dbReference type="InterPro" id="IPR027417">
    <property type="entry name" value="P-loop_NTPase"/>
</dbReference>
<evidence type="ECO:0000313" key="6">
    <source>
        <dbReference type="Proteomes" id="UP000244450"/>
    </source>
</evidence>
<dbReference type="GO" id="GO:0006298">
    <property type="term" value="P:mismatch repair"/>
    <property type="evidence" value="ECO:0007669"/>
    <property type="project" value="InterPro"/>
</dbReference>
<dbReference type="PANTHER" id="PTHR11361">
    <property type="entry name" value="DNA MISMATCH REPAIR PROTEIN MUTS FAMILY MEMBER"/>
    <property type="match status" value="1"/>
</dbReference>
<comment type="caution">
    <text evidence="5">The sequence shown here is derived from an EMBL/GenBank/DDBJ whole genome shotgun (WGS) entry which is preliminary data.</text>
</comment>
<evidence type="ECO:0000313" key="5">
    <source>
        <dbReference type="EMBL" id="PUZ25780.1"/>
    </source>
</evidence>
<dbReference type="GO" id="GO:0030983">
    <property type="term" value="F:mismatched DNA binding"/>
    <property type="evidence" value="ECO:0007669"/>
    <property type="project" value="InterPro"/>
</dbReference>
<dbReference type="GO" id="GO:0140664">
    <property type="term" value="F:ATP-dependent DNA damage sensor activity"/>
    <property type="evidence" value="ECO:0007669"/>
    <property type="project" value="InterPro"/>
</dbReference>
<proteinExistence type="predicted"/>
<dbReference type="InterPro" id="IPR000432">
    <property type="entry name" value="DNA_mismatch_repair_MutS_C"/>
</dbReference>
<dbReference type="RefSeq" id="WP_108687619.1">
    <property type="nucleotide sequence ID" value="NZ_QCYK01000002.1"/>
</dbReference>
<keyword evidence="3" id="KW-0238">DNA-binding</keyword>
<accession>A0A2T7BHM8</accession>
<evidence type="ECO:0000256" key="1">
    <source>
        <dbReference type="ARBA" id="ARBA00022741"/>
    </source>
</evidence>
<protein>
    <submittedName>
        <fullName evidence="5">DNA mismatch repair protein</fullName>
    </submittedName>
</protein>
<sequence length="438" mass="48823">MDFIADKQTLEDLNLVGKFRPQSIYNLFNKVQTTEGEKLLEAMFARPLTDAAVINERSRTFQFFQRKAFRFPLDPALFHAAVQYLSMGTHHSFPAVWADLARKKVVAGLLRNEQWQQLQEGAAAVIRMLQVLKKFMATLDVPDTEPYFKTFMAFNALLADRRLEPVWTAATDRAFSVWALSRYDHLLRHTLREEMEQLVAQVGRLDVYIAVSGVAAAKGFHYAHALPAAAQVFFTTGLRHPALDKGVANALTLSASSNLLFLTGANMAGKSTLMKSFGIAVYLGHMGFPVAAEQMEFSVRDGLYSSINVPDNLSLGYSHFYAEVLRVKTVAQAVSEGKNLVVIFDELFKGTNVKDAHDATLAVTAAFTAYRNCCFIISTHIIEVGEPLKQQVTGVQFAFLPTVMEGPLPRYTYRLTGGITNDRHGMMIIHNEGILEMI</sequence>
<dbReference type="EMBL" id="QCYK01000002">
    <property type="protein sequence ID" value="PUZ25780.1"/>
    <property type="molecule type" value="Genomic_DNA"/>
</dbReference>
<feature type="domain" description="DNA mismatch repair proteins mutS family" evidence="4">
    <location>
        <begin position="257"/>
        <end position="436"/>
    </location>
</feature>
<reference evidence="5 6" key="1">
    <citation type="submission" date="2018-04" db="EMBL/GenBank/DDBJ databases">
        <title>Chitinophaga fuyangensis sp. nov., isolated from soil in a chemical factory.</title>
        <authorList>
            <person name="Chen K."/>
        </authorList>
    </citation>
    <scope>NUCLEOTIDE SEQUENCE [LARGE SCALE GENOMIC DNA]</scope>
    <source>
        <strain evidence="5 6">LY-1</strain>
    </source>
</reference>
<dbReference type="SUPFAM" id="SSF48334">
    <property type="entry name" value="DNA repair protein MutS, domain III"/>
    <property type="match status" value="1"/>
</dbReference>
<keyword evidence="2" id="KW-0067">ATP-binding</keyword>
<dbReference type="SMART" id="SM00534">
    <property type="entry name" value="MUTSac"/>
    <property type="match status" value="1"/>
</dbReference>
<dbReference type="Proteomes" id="UP000244450">
    <property type="component" value="Unassembled WGS sequence"/>
</dbReference>
<dbReference type="GO" id="GO:0005524">
    <property type="term" value="F:ATP binding"/>
    <property type="evidence" value="ECO:0007669"/>
    <property type="project" value="UniProtKB-KW"/>
</dbReference>
<evidence type="ECO:0000256" key="3">
    <source>
        <dbReference type="ARBA" id="ARBA00023125"/>
    </source>
</evidence>
<dbReference type="SUPFAM" id="SSF52540">
    <property type="entry name" value="P-loop containing nucleoside triphosphate hydrolases"/>
    <property type="match status" value="1"/>
</dbReference>
<keyword evidence="6" id="KW-1185">Reference proteome</keyword>
<keyword evidence="1" id="KW-0547">Nucleotide-binding</keyword>
<dbReference type="Pfam" id="PF00488">
    <property type="entry name" value="MutS_V"/>
    <property type="match status" value="1"/>
</dbReference>
<dbReference type="InterPro" id="IPR036187">
    <property type="entry name" value="DNA_mismatch_repair_MutS_sf"/>
</dbReference>
<organism evidence="5 6">
    <name type="scientific">Chitinophaga parva</name>
    <dbReference type="NCBI Taxonomy" id="2169414"/>
    <lineage>
        <taxon>Bacteria</taxon>
        <taxon>Pseudomonadati</taxon>
        <taxon>Bacteroidota</taxon>
        <taxon>Chitinophagia</taxon>
        <taxon>Chitinophagales</taxon>
        <taxon>Chitinophagaceae</taxon>
        <taxon>Chitinophaga</taxon>
    </lineage>
</organism>
<dbReference type="Gene3D" id="3.40.50.300">
    <property type="entry name" value="P-loop containing nucleotide triphosphate hydrolases"/>
    <property type="match status" value="1"/>
</dbReference>
<evidence type="ECO:0000259" key="4">
    <source>
        <dbReference type="SMART" id="SM00534"/>
    </source>
</evidence>
<name>A0A2T7BHM8_9BACT</name>
<dbReference type="InterPro" id="IPR045076">
    <property type="entry name" value="MutS"/>
</dbReference>
<dbReference type="OrthoDB" id="1097361at2"/>
<evidence type="ECO:0000256" key="2">
    <source>
        <dbReference type="ARBA" id="ARBA00022840"/>
    </source>
</evidence>
<dbReference type="PANTHER" id="PTHR11361:SF99">
    <property type="entry name" value="DNA MISMATCH REPAIR PROTEIN"/>
    <property type="match status" value="1"/>
</dbReference>